<dbReference type="InterPro" id="IPR001867">
    <property type="entry name" value="OmpR/PhoB-type_DNA-bd"/>
</dbReference>
<dbReference type="InterPro" id="IPR016032">
    <property type="entry name" value="Sig_transdc_resp-reg_C-effctor"/>
</dbReference>
<dbReference type="GO" id="GO:0003677">
    <property type="term" value="F:DNA binding"/>
    <property type="evidence" value="ECO:0007669"/>
    <property type="project" value="UniProtKB-UniRule"/>
</dbReference>
<protein>
    <submittedName>
        <fullName evidence="4">Helix-turn-helix domain-containing protein</fullName>
    </submittedName>
</protein>
<proteinExistence type="predicted"/>
<dbReference type="RefSeq" id="WP_206970234.1">
    <property type="nucleotide sequence ID" value="NZ_JAFLRJ010001647.1"/>
</dbReference>
<organism evidence="4 5">
    <name type="scientific">Streptomyces beijiangensis</name>
    <dbReference type="NCBI Taxonomy" id="163361"/>
    <lineage>
        <taxon>Bacteria</taxon>
        <taxon>Bacillati</taxon>
        <taxon>Actinomycetota</taxon>
        <taxon>Actinomycetes</taxon>
        <taxon>Kitasatosporales</taxon>
        <taxon>Streptomycetaceae</taxon>
        <taxon>Streptomyces</taxon>
    </lineage>
</organism>
<accession>A0A939JP48</accession>
<dbReference type="Pfam" id="PF00486">
    <property type="entry name" value="Trans_reg_C"/>
    <property type="match status" value="1"/>
</dbReference>
<dbReference type="Gene3D" id="1.10.10.10">
    <property type="entry name" value="Winged helix-like DNA-binding domain superfamily/Winged helix DNA-binding domain"/>
    <property type="match status" value="1"/>
</dbReference>
<dbReference type="SUPFAM" id="SSF46894">
    <property type="entry name" value="C-terminal effector domain of the bipartite response regulators"/>
    <property type="match status" value="1"/>
</dbReference>
<gene>
    <name evidence="4" type="ORF">J0695_43050</name>
</gene>
<dbReference type="AlphaFoldDB" id="A0A939JP48"/>
<dbReference type="Proteomes" id="UP000664167">
    <property type="component" value="Unassembled WGS sequence"/>
</dbReference>
<keyword evidence="1 2" id="KW-0238">DNA-binding</keyword>
<evidence type="ECO:0000256" key="2">
    <source>
        <dbReference type="PROSITE-ProRule" id="PRU01091"/>
    </source>
</evidence>
<comment type="caution">
    <text evidence="4">The sequence shown here is derived from an EMBL/GenBank/DDBJ whole genome shotgun (WGS) entry which is preliminary data.</text>
</comment>
<feature type="non-terminal residue" evidence="4">
    <location>
        <position position="1"/>
    </location>
</feature>
<name>A0A939JP48_9ACTN</name>
<dbReference type="PROSITE" id="PS51755">
    <property type="entry name" value="OMPR_PHOB"/>
    <property type="match status" value="1"/>
</dbReference>
<evidence type="ECO:0000259" key="3">
    <source>
        <dbReference type="PROSITE" id="PS51755"/>
    </source>
</evidence>
<dbReference type="GO" id="GO:0000160">
    <property type="term" value="P:phosphorelay signal transduction system"/>
    <property type="evidence" value="ECO:0007669"/>
    <property type="project" value="InterPro"/>
</dbReference>
<evidence type="ECO:0000256" key="1">
    <source>
        <dbReference type="ARBA" id="ARBA00023125"/>
    </source>
</evidence>
<evidence type="ECO:0000313" key="4">
    <source>
        <dbReference type="EMBL" id="MBO0518434.1"/>
    </source>
</evidence>
<sequence>VKVTVSRLRRKLGEPPLIETVAQAGYRV</sequence>
<evidence type="ECO:0000313" key="5">
    <source>
        <dbReference type="Proteomes" id="UP000664167"/>
    </source>
</evidence>
<dbReference type="InterPro" id="IPR036388">
    <property type="entry name" value="WH-like_DNA-bd_sf"/>
</dbReference>
<reference evidence="4" key="1">
    <citation type="submission" date="2021-03" db="EMBL/GenBank/DDBJ databases">
        <title>Streptomyces poriferae sp. nov., a novel marine sponge-derived Actinobacteria species with anti-MRSA activity.</title>
        <authorList>
            <person name="Sandoval-Powers M."/>
            <person name="Kralova S."/>
            <person name="Nguyen G.-S."/>
            <person name="Fawwal D."/>
            <person name="Degnes K."/>
            <person name="Klinkenberg G."/>
            <person name="Sletta H."/>
            <person name="Wentzel A."/>
            <person name="Liles M.R."/>
        </authorList>
    </citation>
    <scope>NUCLEOTIDE SEQUENCE</scope>
    <source>
        <strain evidence="4">DSM 41794</strain>
    </source>
</reference>
<dbReference type="GO" id="GO:0006355">
    <property type="term" value="P:regulation of DNA-templated transcription"/>
    <property type="evidence" value="ECO:0007669"/>
    <property type="project" value="InterPro"/>
</dbReference>
<keyword evidence="5" id="KW-1185">Reference proteome</keyword>
<feature type="domain" description="OmpR/PhoB-type" evidence="3">
    <location>
        <begin position="1"/>
        <end position="28"/>
    </location>
</feature>
<dbReference type="EMBL" id="JAFLRJ010001647">
    <property type="protein sequence ID" value="MBO0518434.1"/>
    <property type="molecule type" value="Genomic_DNA"/>
</dbReference>
<feature type="DNA-binding region" description="OmpR/PhoB-type" evidence="2">
    <location>
        <begin position="1"/>
        <end position="28"/>
    </location>
</feature>